<comment type="caution">
    <text evidence="5">The sequence shown here is derived from an EMBL/GenBank/DDBJ whole genome shotgun (WGS) entry which is preliminary data.</text>
</comment>
<evidence type="ECO:0000256" key="2">
    <source>
        <dbReference type="ARBA" id="ARBA00022722"/>
    </source>
</evidence>
<accession>A0ABW4BDZ1</accession>
<protein>
    <submittedName>
        <fullName evidence="5">VRR-NUC domain-containing protein</fullName>
    </submittedName>
</protein>
<comment type="cofactor">
    <cofactor evidence="1">
        <name>Mg(2+)</name>
        <dbReference type="ChEBI" id="CHEBI:18420"/>
    </cofactor>
</comment>
<dbReference type="Proteomes" id="UP001597199">
    <property type="component" value="Unassembled WGS sequence"/>
</dbReference>
<dbReference type="Pfam" id="PF08774">
    <property type="entry name" value="VRR_NUC"/>
    <property type="match status" value="1"/>
</dbReference>
<reference evidence="6" key="1">
    <citation type="journal article" date="2019" name="Int. J. Syst. Evol. Microbiol.">
        <title>The Global Catalogue of Microorganisms (GCM) 10K type strain sequencing project: providing services to taxonomists for standard genome sequencing and annotation.</title>
        <authorList>
            <consortium name="The Broad Institute Genomics Platform"/>
            <consortium name="The Broad Institute Genome Sequencing Center for Infectious Disease"/>
            <person name="Wu L."/>
            <person name="Ma J."/>
        </authorList>
    </citation>
    <scope>NUCLEOTIDE SEQUENCE [LARGE SCALE GENOMIC DNA]</scope>
    <source>
        <strain evidence="6">CCM 9110</strain>
    </source>
</reference>
<keyword evidence="6" id="KW-1185">Reference proteome</keyword>
<dbReference type="RefSeq" id="WP_204119799.1">
    <property type="nucleotide sequence ID" value="NZ_BOLV01000029.1"/>
</dbReference>
<evidence type="ECO:0000313" key="5">
    <source>
        <dbReference type="EMBL" id="MFD1398691.1"/>
    </source>
</evidence>
<evidence type="ECO:0000256" key="3">
    <source>
        <dbReference type="ARBA" id="ARBA00022801"/>
    </source>
</evidence>
<keyword evidence="3" id="KW-0378">Hydrolase</keyword>
<evidence type="ECO:0000259" key="4">
    <source>
        <dbReference type="SMART" id="SM00990"/>
    </source>
</evidence>
<dbReference type="Gene3D" id="3.40.1350.10">
    <property type="match status" value="1"/>
</dbReference>
<sequence length="105" mass="11999">MTLEHIIQDQIRVALSQHGCTIIRTNTGRVFTKDGRMFDAGPPNGWPDLTGFRHSDGKLVLVEVKNERGRLREDQKRFAEMIKNYPVIYGVCRSAEDAVKLLEEN</sequence>
<name>A0ABW4BDZ1_9LACO</name>
<dbReference type="InterPro" id="IPR014883">
    <property type="entry name" value="VRR_NUC"/>
</dbReference>
<proteinExistence type="predicted"/>
<feature type="domain" description="VRR-NUC" evidence="4">
    <location>
        <begin position="6"/>
        <end position="96"/>
    </location>
</feature>
<evidence type="ECO:0000313" key="6">
    <source>
        <dbReference type="Proteomes" id="UP001597199"/>
    </source>
</evidence>
<dbReference type="InterPro" id="IPR011856">
    <property type="entry name" value="tRNA_endonuc-like_dom_sf"/>
</dbReference>
<evidence type="ECO:0000256" key="1">
    <source>
        <dbReference type="ARBA" id="ARBA00001946"/>
    </source>
</evidence>
<dbReference type="SMART" id="SM00990">
    <property type="entry name" value="VRR_NUC"/>
    <property type="match status" value="1"/>
</dbReference>
<dbReference type="EMBL" id="JBHTOA010000022">
    <property type="protein sequence ID" value="MFD1398691.1"/>
    <property type="molecule type" value="Genomic_DNA"/>
</dbReference>
<keyword evidence="2" id="KW-0540">Nuclease</keyword>
<gene>
    <name evidence="5" type="ORF">ACFQ41_05170</name>
</gene>
<organism evidence="5 6">
    <name type="scientific">Lacticaseibacillus suilingensis</name>
    <dbReference type="NCBI Taxonomy" id="2799577"/>
    <lineage>
        <taxon>Bacteria</taxon>
        <taxon>Bacillati</taxon>
        <taxon>Bacillota</taxon>
        <taxon>Bacilli</taxon>
        <taxon>Lactobacillales</taxon>
        <taxon>Lactobacillaceae</taxon>
        <taxon>Lacticaseibacillus</taxon>
    </lineage>
</organism>